<protein>
    <submittedName>
        <fullName evidence="1">Methyltransferase, TIGR04290 family protein</fullName>
    </submittedName>
</protein>
<keyword evidence="1" id="KW-0808">Transferase</keyword>
<sequence>MIATDTRTPAQAIQELGPWFHNLHLPGGEQTAPDHAYGDFPAFKWRQIEPHIPRDLQGATVLDIGCNAGFYSFELARRGARVTAIDVDPHYLAQARWAARQLGLEAQVSFRQMQIYEIADLPGRFDWIWLMGVLYHLRHPLLALDIVRRKCADRMVLQTMTMPETEQLDTPPDLGLDERDRLQSPGWPRMAFIEHRLAGDPTNWWAPNAACVLAMARSAGFEVQRQLTHETWLCRAGDSLDPFAARELDAIVGDGSPSGRAGR</sequence>
<dbReference type="InterPro" id="IPR027555">
    <property type="entry name" value="Mo5U34_MeTrfas-like"/>
</dbReference>
<keyword evidence="1" id="KW-0489">Methyltransferase</keyword>
<evidence type="ECO:0000313" key="1">
    <source>
        <dbReference type="EMBL" id="GHH46836.1"/>
    </source>
</evidence>
<dbReference type="Gene3D" id="3.40.50.150">
    <property type="entry name" value="Vaccinia Virus protein VP39"/>
    <property type="match status" value="1"/>
</dbReference>
<dbReference type="Proteomes" id="UP000623958">
    <property type="component" value="Unassembled WGS sequence"/>
</dbReference>
<reference evidence="1" key="1">
    <citation type="journal article" date="2014" name="Int. J. Syst. Evol. Microbiol.">
        <title>Complete genome sequence of Corynebacterium casei LMG S-19264T (=DSM 44701T), isolated from a smear-ripened cheese.</title>
        <authorList>
            <consortium name="US DOE Joint Genome Institute (JGI-PGF)"/>
            <person name="Walter F."/>
            <person name="Albersmeier A."/>
            <person name="Kalinowski J."/>
            <person name="Ruckert C."/>
        </authorList>
    </citation>
    <scope>NUCLEOTIDE SEQUENCE</scope>
    <source>
        <strain evidence="1">JCM 13306</strain>
    </source>
</reference>
<proteinExistence type="predicted"/>
<dbReference type="SUPFAM" id="SSF53335">
    <property type="entry name" value="S-adenosyl-L-methionine-dependent methyltransferases"/>
    <property type="match status" value="1"/>
</dbReference>
<dbReference type="Pfam" id="PF08003">
    <property type="entry name" value="Methyltransf_9"/>
    <property type="match status" value="1"/>
</dbReference>
<dbReference type="InterPro" id="IPR027554">
    <property type="entry name" value="Meth_Rta_06860"/>
</dbReference>
<dbReference type="AlphaFoldDB" id="A0A919F4P6"/>
<evidence type="ECO:0000313" key="2">
    <source>
        <dbReference type="Proteomes" id="UP000623958"/>
    </source>
</evidence>
<reference evidence="1" key="2">
    <citation type="submission" date="2020-09" db="EMBL/GenBank/DDBJ databases">
        <authorList>
            <person name="Sun Q."/>
            <person name="Ohkuma M."/>
        </authorList>
    </citation>
    <scope>NUCLEOTIDE SEQUENCE</scope>
    <source>
        <strain evidence="1">JCM 13306</strain>
    </source>
</reference>
<dbReference type="PANTHER" id="PTHR43464:SF95">
    <property type="entry name" value="TRNA U34 CARBOXYMETHYLTRANSFERASE"/>
    <property type="match status" value="1"/>
</dbReference>
<dbReference type="InterPro" id="IPR029063">
    <property type="entry name" value="SAM-dependent_MTases_sf"/>
</dbReference>
<dbReference type="RefSeq" id="WP_140721069.1">
    <property type="nucleotide sequence ID" value="NZ_BNBA01000001.1"/>
</dbReference>
<keyword evidence="2" id="KW-1185">Reference proteome</keyword>
<dbReference type="GO" id="GO:0008168">
    <property type="term" value="F:methyltransferase activity"/>
    <property type="evidence" value="ECO:0007669"/>
    <property type="project" value="UniProtKB-KW"/>
</dbReference>
<dbReference type="GO" id="GO:0032259">
    <property type="term" value="P:methylation"/>
    <property type="evidence" value="ECO:0007669"/>
    <property type="project" value="UniProtKB-KW"/>
</dbReference>
<organism evidence="1 2">
    <name type="scientific">Xanthomonas boreopolis</name>
    <dbReference type="NCBI Taxonomy" id="86183"/>
    <lineage>
        <taxon>Bacteria</taxon>
        <taxon>Pseudomonadati</taxon>
        <taxon>Pseudomonadota</taxon>
        <taxon>Gammaproteobacteria</taxon>
        <taxon>Lysobacterales</taxon>
        <taxon>Lysobacteraceae</taxon>
        <taxon>Xanthomonas</taxon>
    </lineage>
</organism>
<accession>A0A919F4P6</accession>
<dbReference type="EMBL" id="BNBA01000001">
    <property type="protein sequence ID" value="GHH46836.1"/>
    <property type="molecule type" value="Genomic_DNA"/>
</dbReference>
<name>A0A919F4P6_9XANT</name>
<dbReference type="PANTHER" id="PTHR43464">
    <property type="entry name" value="METHYLTRANSFERASE"/>
    <property type="match status" value="1"/>
</dbReference>
<dbReference type="NCBIfam" id="TIGR04290">
    <property type="entry name" value="meth_Rta_06860"/>
    <property type="match status" value="1"/>
</dbReference>
<comment type="caution">
    <text evidence="1">The sequence shown here is derived from an EMBL/GenBank/DDBJ whole genome shotgun (WGS) entry which is preliminary data.</text>
</comment>
<gene>
    <name evidence="1" type="ORF">GCM10009090_02520</name>
</gene>
<dbReference type="CDD" id="cd02440">
    <property type="entry name" value="AdoMet_MTases"/>
    <property type="match status" value="1"/>
</dbReference>